<accession>A0A552EWD8</accession>
<dbReference type="EMBL" id="SFBI01000071">
    <property type="protein sequence ID" value="TRU38759.1"/>
    <property type="molecule type" value="Genomic_DNA"/>
</dbReference>
<reference evidence="1 2" key="1">
    <citation type="submission" date="2019-01" db="EMBL/GenBank/DDBJ databases">
        <title>Coherence of Microcystis species and biogeography revealed through population genomics.</title>
        <authorList>
            <person name="Perez-Carrascal O.M."/>
            <person name="Terrat Y."/>
            <person name="Giani A."/>
            <person name="Fortin N."/>
            <person name="Tromas N."/>
            <person name="Shapiro B.J."/>
        </authorList>
    </citation>
    <scope>NUCLEOTIDE SEQUENCE [LARGE SCALE GENOMIC DNA]</scope>
    <source>
        <strain evidence="1">Ma_MB_S_20031200_S102</strain>
    </source>
</reference>
<proteinExistence type="predicted"/>
<comment type="caution">
    <text evidence="1">The sequence shown here is derived from an EMBL/GenBank/DDBJ whole genome shotgun (WGS) entry which is preliminary data.</text>
</comment>
<dbReference type="AlphaFoldDB" id="A0A552EWD8"/>
<gene>
    <name evidence="1" type="ORF">EWV92_07865</name>
</gene>
<evidence type="ECO:0000313" key="2">
    <source>
        <dbReference type="Proteomes" id="UP000317708"/>
    </source>
</evidence>
<sequence>MTKSLKFLPNKVFRFIQQTLIINFCQGVQSDRRIIARISLIVRNLVVLPNLHCRKFLKLPLCIARL</sequence>
<dbReference type="Proteomes" id="UP000317708">
    <property type="component" value="Unassembled WGS sequence"/>
</dbReference>
<evidence type="ECO:0000313" key="1">
    <source>
        <dbReference type="EMBL" id="TRU38759.1"/>
    </source>
</evidence>
<name>A0A552EWD8_MICAE</name>
<protein>
    <submittedName>
        <fullName evidence="1">Uncharacterized protein</fullName>
    </submittedName>
</protein>
<organism evidence="1 2">
    <name type="scientific">Microcystis aeruginosa Ma_MB_S_20031200_S102</name>
    <dbReference type="NCBI Taxonomy" id="2486254"/>
    <lineage>
        <taxon>Bacteria</taxon>
        <taxon>Bacillati</taxon>
        <taxon>Cyanobacteriota</taxon>
        <taxon>Cyanophyceae</taxon>
        <taxon>Oscillatoriophycideae</taxon>
        <taxon>Chroococcales</taxon>
        <taxon>Microcystaceae</taxon>
        <taxon>Microcystis</taxon>
    </lineage>
</organism>